<name>A0A151MM56_ALLMI</name>
<keyword evidence="2" id="KW-0472">Membrane</keyword>
<gene>
    <name evidence="3" type="primary">TMEM207</name>
    <name evidence="3" type="ORF">Y1Q_0013768</name>
</gene>
<comment type="caution">
    <text evidence="3">The sequence shown here is derived from an EMBL/GenBank/DDBJ whole genome shotgun (WGS) entry which is preliminary data.</text>
</comment>
<dbReference type="InterPro" id="IPR039490">
    <property type="entry name" value="TMEM207"/>
</dbReference>
<dbReference type="PANTHER" id="PTHR36467">
    <property type="entry name" value="TRANSMEMBRANE PROTEIN 207"/>
    <property type="match status" value="1"/>
</dbReference>
<protein>
    <submittedName>
        <fullName evidence="3">Transmembrane protein 207</fullName>
    </submittedName>
</protein>
<feature type="transmembrane region" description="Helical" evidence="2">
    <location>
        <begin position="29"/>
        <end position="55"/>
    </location>
</feature>
<evidence type="ECO:0000256" key="1">
    <source>
        <dbReference type="SAM" id="MobiDB-lite"/>
    </source>
</evidence>
<organism evidence="3 4">
    <name type="scientific">Alligator mississippiensis</name>
    <name type="common">American alligator</name>
    <dbReference type="NCBI Taxonomy" id="8496"/>
    <lineage>
        <taxon>Eukaryota</taxon>
        <taxon>Metazoa</taxon>
        <taxon>Chordata</taxon>
        <taxon>Craniata</taxon>
        <taxon>Vertebrata</taxon>
        <taxon>Euteleostomi</taxon>
        <taxon>Archelosauria</taxon>
        <taxon>Archosauria</taxon>
        <taxon>Crocodylia</taxon>
        <taxon>Alligatoridae</taxon>
        <taxon>Alligatorinae</taxon>
        <taxon>Alligator</taxon>
    </lineage>
</organism>
<reference evidence="3 4" key="1">
    <citation type="journal article" date="2012" name="Genome Biol.">
        <title>Sequencing three crocodilian genomes to illuminate the evolution of archosaurs and amniotes.</title>
        <authorList>
            <person name="St John J.A."/>
            <person name="Braun E.L."/>
            <person name="Isberg S.R."/>
            <person name="Miles L.G."/>
            <person name="Chong A.Y."/>
            <person name="Gongora J."/>
            <person name="Dalzell P."/>
            <person name="Moran C."/>
            <person name="Bed'hom B."/>
            <person name="Abzhanov A."/>
            <person name="Burgess S.C."/>
            <person name="Cooksey A.M."/>
            <person name="Castoe T.A."/>
            <person name="Crawford N.G."/>
            <person name="Densmore L.D."/>
            <person name="Drew J.C."/>
            <person name="Edwards S.V."/>
            <person name="Faircloth B.C."/>
            <person name="Fujita M.K."/>
            <person name="Greenwold M.J."/>
            <person name="Hoffmann F.G."/>
            <person name="Howard J.M."/>
            <person name="Iguchi T."/>
            <person name="Janes D.E."/>
            <person name="Khan S.Y."/>
            <person name="Kohno S."/>
            <person name="de Koning A.J."/>
            <person name="Lance S.L."/>
            <person name="McCarthy F.M."/>
            <person name="McCormack J.E."/>
            <person name="Merchant M.E."/>
            <person name="Peterson D.G."/>
            <person name="Pollock D.D."/>
            <person name="Pourmand N."/>
            <person name="Raney B.J."/>
            <person name="Roessler K.A."/>
            <person name="Sanford J.R."/>
            <person name="Sawyer R.H."/>
            <person name="Schmidt C.J."/>
            <person name="Triplett E.W."/>
            <person name="Tuberville T.D."/>
            <person name="Venegas-Anaya M."/>
            <person name="Howard J.T."/>
            <person name="Jarvis E.D."/>
            <person name="Guillette L.J.Jr."/>
            <person name="Glenn T.C."/>
            <person name="Green R.E."/>
            <person name="Ray D.A."/>
        </authorList>
    </citation>
    <scope>NUCLEOTIDE SEQUENCE [LARGE SCALE GENOMIC DNA]</scope>
    <source>
        <strain evidence="3">KSC_2009_1</strain>
    </source>
</reference>
<keyword evidence="2 3" id="KW-0812">Transmembrane</keyword>
<keyword evidence="2" id="KW-1133">Transmembrane helix</keyword>
<accession>A0A151MM56</accession>
<keyword evidence="4" id="KW-1185">Reference proteome</keyword>
<evidence type="ECO:0000313" key="4">
    <source>
        <dbReference type="Proteomes" id="UP000050525"/>
    </source>
</evidence>
<feature type="region of interest" description="Disordered" evidence="1">
    <location>
        <begin position="91"/>
        <end position="128"/>
    </location>
</feature>
<dbReference type="Proteomes" id="UP000050525">
    <property type="component" value="Unassembled WGS sequence"/>
</dbReference>
<dbReference type="EMBL" id="AKHW03005724">
    <property type="protein sequence ID" value="KYO25606.1"/>
    <property type="molecule type" value="Genomic_DNA"/>
</dbReference>
<sequence length="128" mass="14404">MVFQLADSDPKCELDETCVGHHEENLSTWYVWFLMLFVLGLILSCGILLCLQCWLEQRSRLPSRRALAVFALSDADTFCASTMSRCPWSEARTHPAHPEPCSAPLPPFHTTGPGSPPSYEDTMKTHEH</sequence>
<evidence type="ECO:0000256" key="2">
    <source>
        <dbReference type="SAM" id="Phobius"/>
    </source>
</evidence>
<evidence type="ECO:0000313" key="3">
    <source>
        <dbReference type="EMBL" id="KYO25606.1"/>
    </source>
</evidence>
<dbReference type="AlphaFoldDB" id="A0A151MM56"/>
<dbReference type="PANTHER" id="PTHR36467:SF1">
    <property type="entry name" value="TRANSMEMBRANE PROTEIN 207"/>
    <property type="match status" value="1"/>
</dbReference>
<dbReference type="STRING" id="8496.A0A151MM56"/>
<proteinExistence type="predicted"/>